<evidence type="ECO:0000313" key="1">
    <source>
        <dbReference type="EMBL" id="CAH9104074.1"/>
    </source>
</evidence>
<protein>
    <submittedName>
        <fullName evidence="1">Uncharacterized protein</fullName>
    </submittedName>
</protein>
<proteinExistence type="predicted"/>
<accession>A0AAV0DLB4</accession>
<reference evidence="1" key="1">
    <citation type="submission" date="2022-07" db="EMBL/GenBank/DDBJ databases">
        <authorList>
            <person name="Macas J."/>
            <person name="Novak P."/>
            <person name="Neumann P."/>
        </authorList>
    </citation>
    <scope>NUCLEOTIDE SEQUENCE</scope>
</reference>
<keyword evidence="2" id="KW-1185">Reference proteome</keyword>
<sequence>MSRSGEGRFRSFGTWSRDRRRFGAAPFELGRSGEGSSHGRAWRRFDGFRRSADWDSSQRRDHARSDCAWRFNDLVDGSNHHFDERWNYFGQTDFPAKRRNWGSDCSVRGINSAVKGGVHFRQIKDATVLRHASASFRDDPKGKFHYHQNSTGMMGNTSSISTGSGHFKRIRIESKIFCFYLTSSTLRISQFKEGQCVSLYLDKDGIDWLCDAICFLQSDSSWRITRYEKSRKLSLSLESNRFGGFYRLVVFDNRGRYTIIIPEGRNAVGIELFYSTLSQVSGGTRLFC</sequence>
<dbReference type="EMBL" id="CAMAPF010000124">
    <property type="protein sequence ID" value="CAH9104074.1"/>
    <property type="molecule type" value="Genomic_DNA"/>
</dbReference>
<evidence type="ECO:0000313" key="2">
    <source>
        <dbReference type="Proteomes" id="UP001152523"/>
    </source>
</evidence>
<organism evidence="1 2">
    <name type="scientific">Cuscuta epithymum</name>
    <dbReference type="NCBI Taxonomy" id="186058"/>
    <lineage>
        <taxon>Eukaryota</taxon>
        <taxon>Viridiplantae</taxon>
        <taxon>Streptophyta</taxon>
        <taxon>Embryophyta</taxon>
        <taxon>Tracheophyta</taxon>
        <taxon>Spermatophyta</taxon>
        <taxon>Magnoliopsida</taxon>
        <taxon>eudicotyledons</taxon>
        <taxon>Gunneridae</taxon>
        <taxon>Pentapetalae</taxon>
        <taxon>asterids</taxon>
        <taxon>lamiids</taxon>
        <taxon>Solanales</taxon>
        <taxon>Convolvulaceae</taxon>
        <taxon>Cuscuteae</taxon>
        <taxon>Cuscuta</taxon>
        <taxon>Cuscuta subgen. Cuscuta</taxon>
    </lineage>
</organism>
<dbReference type="Proteomes" id="UP001152523">
    <property type="component" value="Unassembled WGS sequence"/>
</dbReference>
<dbReference type="AlphaFoldDB" id="A0AAV0DLB4"/>
<gene>
    <name evidence="1" type="ORF">CEPIT_LOCUS16648</name>
</gene>
<comment type="caution">
    <text evidence="1">The sequence shown here is derived from an EMBL/GenBank/DDBJ whole genome shotgun (WGS) entry which is preliminary data.</text>
</comment>
<name>A0AAV0DLB4_9ASTE</name>